<dbReference type="AlphaFoldDB" id="X8APC2"/>
<sequence>MRRPTCPPSTRVATSSRNPGPASLELTKRRTAAVARGRQHHAVYARAPAGDCRGCRRQPADRLGSGIAVTTIGNAARGWWTPPRAGRRVHPHLLHGDPYEHYVAVAEQLNGWPRAGATSARRCSIRRRGGGERDQVAAAIPANRLWWRSTTHITVAPTWRWR</sequence>
<evidence type="ECO:0000256" key="1">
    <source>
        <dbReference type="SAM" id="MobiDB-lite"/>
    </source>
</evidence>
<feature type="region of interest" description="Disordered" evidence="1">
    <location>
        <begin position="1"/>
        <end position="23"/>
    </location>
</feature>
<protein>
    <submittedName>
        <fullName evidence="2">4-aminobutyrate transaminase domain protein</fullName>
        <ecNumber evidence="2">2.6.1.19</ecNumber>
    </submittedName>
</protein>
<comment type="caution">
    <text evidence="2">The sequence shown here is derived from an EMBL/GenBank/DDBJ whole genome shotgun (WGS) entry which is preliminary data.</text>
</comment>
<evidence type="ECO:0000313" key="2">
    <source>
        <dbReference type="EMBL" id="EUA32655.1"/>
    </source>
</evidence>
<keyword evidence="2" id="KW-0032">Aminotransferase</keyword>
<keyword evidence="2" id="KW-0808">Transferase</keyword>
<name>X8APC2_MYCXE</name>
<dbReference type="EMBL" id="JAOB01000053">
    <property type="protein sequence ID" value="EUA32655.1"/>
    <property type="molecule type" value="Genomic_DNA"/>
</dbReference>
<dbReference type="EC" id="2.6.1.19" evidence="2"/>
<organism evidence="2">
    <name type="scientific">Mycobacterium xenopi 4042</name>
    <dbReference type="NCBI Taxonomy" id="1299334"/>
    <lineage>
        <taxon>Bacteria</taxon>
        <taxon>Bacillati</taxon>
        <taxon>Actinomycetota</taxon>
        <taxon>Actinomycetes</taxon>
        <taxon>Mycobacteriales</taxon>
        <taxon>Mycobacteriaceae</taxon>
        <taxon>Mycobacterium</taxon>
    </lineage>
</organism>
<dbReference type="GO" id="GO:0034386">
    <property type="term" value="F:4-aminobutyrate:2-oxoglutarate transaminase activity"/>
    <property type="evidence" value="ECO:0007669"/>
    <property type="project" value="UniProtKB-EC"/>
</dbReference>
<gene>
    <name evidence="2" type="primary">gabT</name>
    <name evidence="2" type="ORF">I553_10290</name>
</gene>
<proteinExistence type="predicted"/>
<dbReference type="PATRIC" id="fig|1299334.3.peg.5654"/>
<reference evidence="2" key="1">
    <citation type="submission" date="2014-01" db="EMBL/GenBank/DDBJ databases">
        <authorList>
            <person name="Brown-Elliot B."/>
            <person name="Wallace R."/>
            <person name="Lenaerts A."/>
            <person name="Ordway D."/>
            <person name="DeGroote M.A."/>
            <person name="Parker T."/>
            <person name="Sizemore C."/>
            <person name="Tallon L.J."/>
            <person name="Sadzewicz L.K."/>
            <person name="Sengamalay N."/>
            <person name="Fraser C.M."/>
            <person name="Hine E."/>
            <person name="Shefchek K.A."/>
            <person name="Das S.P."/>
            <person name="Tettelin H."/>
        </authorList>
    </citation>
    <scope>NUCLEOTIDE SEQUENCE [LARGE SCALE GENOMIC DNA]</scope>
    <source>
        <strain evidence="2">4042</strain>
    </source>
</reference>
<accession>X8APC2</accession>